<dbReference type="STRING" id="693979.Bache_0967"/>
<dbReference type="KEGG" id="bhl:Bache_0967"/>
<dbReference type="Proteomes" id="UP000008630">
    <property type="component" value="Chromosome"/>
</dbReference>
<dbReference type="SUPFAM" id="SSF51735">
    <property type="entry name" value="NAD(P)-binding Rossmann-fold domains"/>
    <property type="match status" value="1"/>
</dbReference>
<reference evidence="3 4" key="2">
    <citation type="journal article" date="2011" name="Stand. Genomic Sci.">
        <title>Complete genome sequence of Bacteroides helcogenes type strain (P 36-108).</title>
        <authorList>
            <person name="Pati A."/>
            <person name="Gronow S."/>
            <person name="Zeytun A."/>
            <person name="Lapidus A."/>
            <person name="Nolan M."/>
            <person name="Hammon N."/>
            <person name="Deshpande S."/>
            <person name="Cheng J.F."/>
            <person name="Tapia R."/>
            <person name="Han C."/>
            <person name="Goodwin L."/>
            <person name="Pitluck S."/>
            <person name="Liolios K."/>
            <person name="Pagani I."/>
            <person name="Ivanova N."/>
            <person name="Mavromatis K."/>
            <person name="Chen A."/>
            <person name="Palaniappan K."/>
            <person name="Land M."/>
            <person name="Hauser L."/>
            <person name="Chang Y.J."/>
            <person name="Jeffries C.D."/>
            <person name="Detter J.C."/>
            <person name="Brambilla E."/>
            <person name="Rohde M."/>
            <person name="Goker M."/>
            <person name="Woyke T."/>
            <person name="Bristow J."/>
            <person name="Eisen J.A."/>
            <person name="Markowitz V."/>
            <person name="Hugenholtz P."/>
            <person name="Kyrpides N.C."/>
            <person name="Klenk H.P."/>
            <person name="Lucas S."/>
        </authorList>
    </citation>
    <scope>NUCLEOTIDE SEQUENCE [LARGE SCALE GENOMIC DNA]</scope>
    <source>
        <strain evidence="4">ATCC 35417 / DSM 20613 / JCM 6297 / CCUG 15421 / P 36-108</strain>
    </source>
</reference>
<dbReference type="AlphaFoldDB" id="E6SQK7"/>
<name>E6SQK7_BACT6</name>
<dbReference type="PATRIC" id="fig|693979.3.peg.1032"/>
<evidence type="ECO:0000259" key="2">
    <source>
        <dbReference type="Pfam" id="PF01370"/>
    </source>
</evidence>
<dbReference type="Pfam" id="PF01370">
    <property type="entry name" value="Epimerase"/>
    <property type="match status" value="1"/>
</dbReference>
<dbReference type="PANTHER" id="PTHR43574">
    <property type="entry name" value="EPIMERASE-RELATED"/>
    <property type="match status" value="1"/>
</dbReference>
<evidence type="ECO:0000256" key="1">
    <source>
        <dbReference type="ARBA" id="ARBA00023027"/>
    </source>
</evidence>
<accession>E6SQK7</accession>
<evidence type="ECO:0000313" key="4">
    <source>
        <dbReference type="Proteomes" id="UP000008630"/>
    </source>
</evidence>
<protein>
    <submittedName>
        <fullName evidence="3">NAD-dependent epimerase/dehydratase</fullName>
    </submittedName>
</protein>
<dbReference type="Gene3D" id="3.40.50.720">
    <property type="entry name" value="NAD(P)-binding Rossmann-like Domain"/>
    <property type="match status" value="1"/>
</dbReference>
<dbReference type="EMBL" id="CP002352">
    <property type="protein sequence ID" value="ADV42981.1"/>
    <property type="molecule type" value="Genomic_DNA"/>
</dbReference>
<keyword evidence="4" id="KW-1185">Reference proteome</keyword>
<dbReference type="HOGENOM" id="CLU_007383_1_7_10"/>
<dbReference type="OrthoDB" id="9801785at2"/>
<reference key="1">
    <citation type="submission" date="2010-11" db="EMBL/GenBank/DDBJ databases">
        <title>The complete genome of Bacteroides helcogenes P 36-108.</title>
        <authorList>
            <consortium name="US DOE Joint Genome Institute (JGI-PGF)"/>
            <person name="Lucas S."/>
            <person name="Copeland A."/>
            <person name="Lapidus A."/>
            <person name="Bruce D."/>
            <person name="Goodwin L."/>
            <person name="Pitluck S."/>
            <person name="Kyrpides N."/>
            <person name="Mavromatis K."/>
            <person name="Ivanova N."/>
            <person name="Zeytun A."/>
            <person name="Brettin T."/>
            <person name="Detter J.C."/>
            <person name="Tapia R."/>
            <person name="Han C."/>
            <person name="Land M."/>
            <person name="Hauser L."/>
            <person name="Markowitz V."/>
            <person name="Cheng J.-F."/>
            <person name="Hugenholtz P."/>
            <person name="Woyke T."/>
            <person name="Wu D."/>
            <person name="Gronow S."/>
            <person name="Wellnitz S."/>
            <person name="Brambilla E."/>
            <person name="Klenk H.-P."/>
            <person name="Eisen J.A."/>
        </authorList>
    </citation>
    <scope>NUCLEOTIDE SEQUENCE</scope>
    <source>
        <strain>P 36-108</strain>
    </source>
</reference>
<dbReference type="InterPro" id="IPR036291">
    <property type="entry name" value="NAD(P)-bd_dom_sf"/>
</dbReference>
<dbReference type="RefSeq" id="WP_013546594.1">
    <property type="nucleotide sequence ID" value="NC_014933.1"/>
</dbReference>
<feature type="domain" description="NAD-dependent epimerase/dehydratase" evidence="2">
    <location>
        <begin position="9"/>
        <end position="269"/>
    </location>
</feature>
<dbReference type="eggNOG" id="COG0451">
    <property type="taxonomic scope" value="Bacteria"/>
</dbReference>
<sequence>MTTHNQSHILVTGAAGFIGSQLVNALLKQGYNVTGMDNINSYYDTSLKYARLLSAGIVQEEIHDGRPVVSTIFPAYRFIKIDLADRVAMERLFENENFDIVVNLAGQPGVRYSIENPYAYVESNILGFLNVLEACRHYAVKHLLYASSSSVYGMDDNVPYSEDDKTDHPVSLYAATKKSNELMAYAYSKLYGIPVTGLRFFTVYGPWGRPDMAPYLFMKAILDGKSIKVFNHGNLSRDFTYIDDIVNGLLLLIEHPSEEAIPARVYNIGHASPVKLLDFISAIECVTGHKAVMQMEDMQPGDVYCTCADVSHLHHDFGYSPEVSMEEGIGCFYDWFKAYHHLQ</sequence>
<keyword evidence="1" id="KW-0520">NAD</keyword>
<evidence type="ECO:0000313" key="3">
    <source>
        <dbReference type="EMBL" id="ADV42981.1"/>
    </source>
</evidence>
<gene>
    <name evidence="3" type="ordered locus">Bache_0967</name>
</gene>
<dbReference type="InterPro" id="IPR001509">
    <property type="entry name" value="Epimerase_deHydtase"/>
</dbReference>
<proteinExistence type="predicted"/>
<dbReference type="PRINTS" id="PR01713">
    <property type="entry name" value="NUCEPIMERASE"/>
</dbReference>
<organism evidence="3 4">
    <name type="scientific">Bacteroides helcogenes (strain ATCC 35417 / DSM 20613 / JCM 6297 / CCUG 15421 / P 36-108)</name>
    <dbReference type="NCBI Taxonomy" id="693979"/>
    <lineage>
        <taxon>Bacteria</taxon>
        <taxon>Pseudomonadati</taxon>
        <taxon>Bacteroidota</taxon>
        <taxon>Bacteroidia</taxon>
        <taxon>Bacteroidales</taxon>
        <taxon>Bacteroidaceae</taxon>
        <taxon>Bacteroides</taxon>
    </lineage>
</organism>